<dbReference type="EC" id="3.4.24.-" evidence="10"/>
<keyword evidence="3 9" id="KW-0479">Metal-binding</keyword>
<dbReference type="InterPro" id="IPR001506">
    <property type="entry name" value="Peptidase_M12A"/>
</dbReference>
<feature type="transmembrane region" description="Helical" evidence="11">
    <location>
        <begin position="9"/>
        <end position="32"/>
    </location>
</feature>
<keyword evidence="11" id="KW-0812">Transmembrane</keyword>
<feature type="domain" description="ShKT" evidence="12">
    <location>
        <begin position="469"/>
        <end position="499"/>
    </location>
</feature>
<accession>A0A0K2TC38</accession>
<reference evidence="14" key="1">
    <citation type="submission" date="2014-05" db="EMBL/GenBank/DDBJ databases">
        <authorList>
            <person name="Chronopoulou M."/>
        </authorList>
    </citation>
    <scope>NUCLEOTIDE SEQUENCE</scope>
    <source>
        <tissue evidence="14">Whole organism</tissue>
    </source>
</reference>
<dbReference type="SMART" id="SM00235">
    <property type="entry name" value="ZnMc"/>
    <property type="match status" value="1"/>
</dbReference>
<keyword evidence="8" id="KW-1015">Disulfide bond</keyword>
<keyword evidence="11" id="KW-1133">Transmembrane helix</keyword>
<dbReference type="InterPro" id="IPR034035">
    <property type="entry name" value="Astacin-like_dom"/>
</dbReference>
<evidence type="ECO:0000256" key="9">
    <source>
        <dbReference type="PROSITE-ProRule" id="PRU01211"/>
    </source>
</evidence>
<dbReference type="InterPro" id="IPR024079">
    <property type="entry name" value="MetalloPept_cat_dom_sf"/>
</dbReference>
<comment type="caution">
    <text evidence="8">Lacks conserved residue(s) required for the propagation of feature annotation.</text>
</comment>
<feature type="disulfide bond" evidence="8">
    <location>
        <begin position="528"/>
        <end position="541"/>
    </location>
</feature>
<evidence type="ECO:0000256" key="5">
    <source>
        <dbReference type="ARBA" id="ARBA00022833"/>
    </source>
</evidence>
<comment type="function">
    <text evidence="1">Metalloprotease.</text>
</comment>
<dbReference type="PANTHER" id="PTHR10127:SF780">
    <property type="entry name" value="METALLOENDOPEPTIDASE"/>
    <property type="match status" value="1"/>
</dbReference>
<feature type="non-terminal residue" evidence="14">
    <location>
        <position position="1"/>
    </location>
</feature>
<dbReference type="CDD" id="cd04280">
    <property type="entry name" value="ZnMc_astacin_like"/>
    <property type="match status" value="1"/>
</dbReference>
<feature type="disulfide bond" evidence="8">
    <location>
        <begin position="431"/>
        <end position="444"/>
    </location>
</feature>
<evidence type="ECO:0000256" key="6">
    <source>
        <dbReference type="ARBA" id="ARBA00023049"/>
    </source>
</evidence>
<feature type="domain" description="ShKT" evidence="12">
    <location>
        <begin position="364"/>
        <end position="394"/>
    </location>
</feature>
<feature type="domain" description="ShKT" evidence="12">
    <location>
        <begin position="514"/>
        <end position="544"/>
    </location>
</feature>
<keyword evidence="11" id="KW-0472">Membrane</keyword>
<evidence type="ECO:0000256" key="1">
    <source>
        <dbReference type="ARBA" id="ARBA00002657"/>
    </source>
</evidence>
<dbReference type="Gene3D" id="3.40.390.10">
    <property type="entry name" value="Collagenase (Catalytic Domain)"/>
    <property type="match status" value="1"/>
</dbReference>
<dbReference type="GO" id="GO:0004222">
    <property type="term" value="F:metalloendopeptidase activity"/>
    <property type="evidence" value="ECO:0007669"/>
    <property type="project" value="UniProtKB-UniRule"/>
</dbReference>
<evidence type="ECO:0000256" key="4">
    <source>
        <dbReference type="ARBA" id="ARBA00022801"/>
    </source>
</evidence>
<dbReference type="SMART" id="SM00254">
    <property type="entry name" value="ShKT"/>
    <property type="match status" value="5"/>
</dbReference>
<feature type="binding site" evidence="9">
    <location>
        <position position="156"/>
    </location>
    <ligand>
        <name>Zn(2+)</name>
        <dbReference type="ChEBI" id="CHEBI:29105"/>
        <note>catalytic</note>
    </ligand>
</feature>
<dbReference type="PROSITE" id="PS51670">
    <property type="entry name" value="SHKT"/>
    <property type="match status" value="4"/>
</dbReference>
<dbReference type="EMBL" id="HACA01006268">
    <property type="protein sequence ID" value="CDW23629.1"/>
    <property type="molecule type" value="Transcribed_RNA"/>
</dbReference>
<dbReference type="InterPro" id="IPR003582">
    <property type="entry name" value="ShKT_dom"/>
</dbReference>
<dbReference type="SUPFAM" id="SSF55486">
    <property type="entry name" value="Metalloproteases ('zincins'), catalytic domain"/>
    <property type="match status" value="1"/>
</dbReference>
<evidence type="ECO:0000256" key="7">
    <source>
        <dbReference type="ARBA" id="ARBA00023145"/>
    </source>
</evidence>
<evidence type="ECO:0000256" key="11">
    <source>
        <dbReference type="SAM" id="Phobius"/>
    </source>
</evidence>
<dbReference type="AlphaFoldDB" id="A0A0K2TC38"/>
<keyword evidence="4 9" id="KW-0378">Hydrolase</keyword>
<evidence type="ECO:0000256" key="8">
    <source>
        <dbReference type="PROSITE-ProRule" id="PRU01005"/>
    </source>
</evidence>
<dbReference type="Pfam" id="PF01400">
    <property type="entry name" value="Astacin"/>
    <property type="match status" value="2"/>
</dbReference>
<evidence type="ECO:0000256" key="2">
    <source>
        <dbReference type="ARBA" id="ARBA00022670"/>
    </source>
</evidence>
<dbReference type="PROSITE" id="PS51864">
    <property type="entry name" value="ASTACIN"/>
    <property type="match status" value="1"/>
</dbReference>
<dbReference type="GO" id="GO:0008270">
    <property type="term" value="F:zinc ion binding"/>
    <property type="evidence" value="ECO:0007669"/>
    <property type="project" value="UniProtKB-UniRule"/>
</dbReference>
<dbReference type="OrthoDB" id="291007at2759"/>
<feature type="domain" description="ShKT" evidence="12">
    <location>
        <begin position="417"/>
        <end position="447"/>
    </location>
</feature>
<organism evidence="14">
    <name type="scientific">Lepeophtheirus salmonis</name>
    <name type="common">Salmon louse</name>
    <name type="synonym">Caligus salmonis</name>
    <dbReference type="NCBI Taxonomy" id="72036"/>
    <lineage>
        <taxon>Eukaryota</taxon>
        <taxon>Metazoa</taxon>
        <taxon>Ecdysozoa</taxon>
        <taxon>Arthropoda</taxon>
        <taxon>Crustacea</taxon>
        <taxon>Multicrustacea</taxon>
        <taxon>Hexanauplia</taxon>
        <taxon>Copepoda</taxon>
        <taxon>Siphonostomatoida</taxon>
        <taxon>Caligidae</taxon>
        <taxon>Lepeophtheirus</taxon>
    </lineage>
</organism>
<evidence type="ECO:0000259" key="13">
    <source>
        <dbReference type="PROSITE" id="PS51864"/>
    </source>
</evidence>
<keyword evidence="6 9" id="KW-0482">Metalloprotease</keyword>
<dbReference type="GO" id="GO:0006508">
    <property type="term" value="P:proteolysis"/>
    <property type="evidence" value="ECO:0007669"/>
    <property type="project" value="UniProtKB-KW"/>
</dbReference>
<evidence type="ECO:0000256" key="3">
    <source>
        <dbReference type="ARBA" id="ARBA00022723"/>
    </source>
</evidence>
<feature type="binding site" evidence="9">
    <location>
        <position position="160"/>
    </location>
    <ligand>
        <name>Zn(2+)</name>
        <dbReference type="ChEBI" id="CHEBI:29105"/>
        <note>catalytic</note>
    </ligand>
</feature>
<keyword evidence="7" id="KW-0865">Zymogen</keyword>
<keyword evidence="5 9" id="KW-0862">Zinc</keyword>
<dbReference type="PANTHER" id="PTHR10127">
    <property type="entry name" value="DISCOIDIN, CUB, EGF, LAMININ , AND ZINC METALLOPROTEASE DOMAIN CONTAINING"/>
    <property type="match status" value="1"/>
</dbReference>
<sequence length="544" mass="61724">ISDINTRVLLLNLIIICKMWNIYIVLFLLTVFEGAYSELSHAQCRIIHDKYSYEGMGSRNLLGGKVWPNNTVPYILAGGFSKDDLSLIQSAMDGIEKKTCVRWVPRNGEKSYVYIKNDESGCFAVLGYNEYRGKHVLNLQRSNGFSTCMIFGIAQHEMLHILGYGHEQTRPDRDSYVRIHWDMIQRDAISNYFKSIYDNTTIVPPQCRPRSTATTFDDCYSGFTTDTFGYPYEYGSVMHYGLDDFQTSDKNTMDVLRPVPFGIRIGQRIGMTELDALKVKAKYNCDQLSTLSTTSPTNASTSPTNATTTVSVCEDKWIYCQSMPEWCSNKDTSKNCQKTCKLCPEDINTTTTTFTTPNTTTSVCEDKWIYCDSMREWCPFKYTSENCQKTCKLCPEDINTTTTTTTFTTANTTTSVCEDKWIYCDSMREWCPFKYTSQNCRKTCKLCPEDINTTTTTTFTTANTTTSDCFDKFDTCGEYLSYCSDKMIADNCPRSCQLCPGQGQTTTKKPDTNCVDSSSNCEGLKDFCYHSYLKENCKATCGIC</sequence>
<dbReference type="Pfam" id="PF01549">
    <property type="entry name" value="ShK"/>
    <property type="match status" value="5"/>
</dbReference>
<keyword evidence="2 9" id="KW-0645">Protease</keyword>
<feature type="binding site" evidence="9">
    <location>
        <position position="166"/>
    </location>
    <ligand>
        <name>Zn(2+)</name>
        <dbReference type="ChEBI" id="CHEBI:29105"/>
        <note>catalytic</note>
    </ligand>
</feature>
<dbReference type="PRINTS" id="PR00480">
    <property type="entry name" value="ASTACIN"/>
</dbReference>
<evidence type="ECO:0000259" key="12">
    <source>
        <dbReference type="PROSITE" id="PS51670"/>
    </source>
</evidence>
<feature type="domain" description="Peptidase M12A" evidence="13">
    <location>
        <begin position="60"/>
        <end position="286"/>
    </location>
</feature>
<feature type="disulfide bond" evidence="8">
    <location>
        <begin position="378"/>
        <end position="391"/>
    </location>
</feature>
<dbReference type="InterPro" id="IPR006026">
    <property type="entry name" value="Peptidase_Metallo"/>
</dbReference>
<comment type="cofactor">
    <cofactor evidence="9 10">
        <name>Zn(2+)</name>
        <dbReference type="ChEBI" id="CHEBI:29105"/>
    </cofactor>
    <text evidence="9 10">Binds 1 zinc ion per subunit.</text>
</comment>
<name>A0A0K2TC38_LEPSM</name>
<feature type="active site" evidence="9">
    <location>
        <position position="157"/>
    </location>
</feature>
<feature type="disulfide bond" evidence="8">
    <location>
        <begin position="483"/>
        <end position="496"/>
    </location>
</feature>
<protein>
    <recommendedName>
        <fullName evidence="10">Metalloendopeptidase</fullName>
        <ecNumber evidence="10">3.4.24.-</ecNumber>
    </recommendedName>
</protein>
<evidence type="ECO:0000256" key="10">
    <source>
        <dbReference type="RuleBase" id="RU361183"/>
    </source>
</evidence>
<evidence type="ECO:0000313" key="14">
    <source>
        <dbReference type="EMBL" id="CDW23629.1"/>
    </source>
</evidence>
<proteinExistence type="predicted"/>